<reference evidence="2 3" key="1">
    <citation type="submission" date="2019-03" db="EMBL/GenBank/DDBJ databases">
        <title>Genomic Encyclopedia of Type Strains, Phase IV (KMG-IV): sequencing the most valuable type-strain genomes for metagenomic binning, comparative biology and taxonomic classification.</title>
        <authorList>
            <person name="Goeker M."/>
        </authorList>
    </citation>
    <scope>NUCLEOTIDE SEQUENCE [LARGE SCALE GENOMIC DNA]</scope>
    <source>
        <strain evidence="2 3">DSM 103792</strain>
    </source>
</reference>
<gene>
    <name evidence="2" type="ORF">EV696_109103</name>
</gene>
<evidence type="ECO:0000313" key="3">
    <source>
        <dbReference type="Proteomes" id="UP000295375"/>
    </source>
</evidence>
<protein>
    <submittedName>
        <fullName evidence="2">Uncharacterized protein</fullName>
    </submittedName>
</protein>
<proteinExistence type="predicted"/>
<accession>A0A4R6UPV3</accession>
<keyword evidence="1" id="KW-0812">Transmembrane</keyword>
<comment type="caution">
    <text evidence="2">The sequence shown here is derived from an EMBL/GenBank/DDBJ whole genome shotgun (WGS) entry which is preliminary data.</text>
</comment>
<dbReference type="EMBL" id="SNYM01000009">
    <property type="protein sequence ID" value="TDQ47699.1"/>
    <property type="molecule type" value="Genomic_DNA"/>
</dbReference>
<feature type="transmembrane region" description="Helical" evidence="1">
    <location>
        <begin position="56"/>
        <end position="80"/>
    </location>
</feature>
<dbReference type="AlphaFoldDB" id="A0A4R6UPV3"/>
<dbReference type="Proteomes" id="UP000295375">
    <property type="component" value="Unassembled WGS sequence"/>
</dbReference>
<name>A0A4R6UPV3_9GAMM</name>
<evidence type="ECO:0000256" key="1">
    <source>
        <dbReference type="SAM" id="Phobius"/>
    </source>
</evidence>
<evidence type="ECO:0000313" key="2">
    <source>
        <dbReference type="EMBL" id="TDQ47699.1"/>
    </source>
</evidence>
<sequence length="145" mass="15541">MKAILKSLLAILVGLVSAMVLIVVIQMISSTMHPMPEGLSPENAQAMSEWVMSLPASAFILVLASYFIATFDGVLLACWLAPNQPRAHGLVVFALLAAGAAINLMTITHPGWFVGATVVVYLVAFAMGDWLGRRLHQQRLARAAV</sequence>
<keyword evidence="3" id="KW-1185">Reference proteome</keyword>
<feature type="transmembrane region" description="Helical" evidence="1">
    <location>
        <begin position="87"/>
        <end position="106"/>
    </location>
</feature>
<keyword evidence="1" id="KW-1133">Transmembrane helix</keyword>
<dbReference type="RefSeq" id="WP_133590921.1">
    <property type="nucleotide sequence ID" value="NZ_CP037953.1"/>
</dbReference>
<organism evidence="2 3">
    <name type="scientific">Permianibacter aggregans</name>
    <dbReference type="NCBI Taxonomy" id="1510150"/>
    <lineage>
        <taxon>Bacteria</taxon>
        <taxon>Pseudomonadati</taxon>
        <taxon>Pseudomonadota</taxon>
        <taxon>Gammaproteobacteria</taxon>
        <taxon>Pseudomonadales</taxon>
        <taxon>Pseudomonadaceae</taxon>
        <taxon>Permianibacter</taxon>
    </lineage>
</organism>
<keyword evidence="1" id="KW-0472">Membrane</keyword>
<feature type="transmembrane region" description="Helical" evidence="1">
    <location>
        <begin position="112"/>
        <end position="132"/>
    </location>
</feature>
<feature type="transmembrane region" description="Helical" evidence="1">
    <location>
        <begin position="7"/>
        <end position="28"/>
    </location>
</feature>